<comment type="caution">
    <text evidence="1">The sequence shown here is derived from an EMBL/GenBank/DDBJ whole genome shotgun (WGS) entry which is preliminary data.</text>
</comment>
<dbReference type="Proteomes" id="UP000076715">
    <property type="component" value="Unassembled WGS sequence"/>
</dbReference>
<dbReference type="RefSeq" id="WP_066312967.1">
    <property type="nucleotide sequence ID" value="NZ_CANLSS010000024.1"/>
</dbReference>
<accession>A0A163B806</accession>
<gene>
    <name evidence="1" type="ORF">AWE51_23535</name>
</gene>
<evidence type="ECO:0000313" key="1">
    <source>
        <dbReference type="EMBL" id="KZS41125.1"/>
    </source>
</evidence>
<dbReference type="OrthoDB" id="1163917at2"/>
<evidence type="ECO:0000313" key="2">
    <source>
        <dbReference type="Proteomes" id="UP000076715"/>
    </source>
</evidence>
<dbReference type="EMBL" id="LQRT01000007">
    <property type="protein sequence ID" value="KZS41125.1"/>
    <property type="molecule type" value="Genomic_DNA"/>
</dbReference>
<proteinExistence type="predicted"/>
<dbReference type="AlphaFoldDB" id="A0A163B806"/>
<dbReference type="STRING" id="1642818.AWE51_23535"/>
<keyword evidence="2" id="KW-1185">Reference proteome</keyword>
<sequence length="61" mass="6989">MKKILNLSGVQKLSKLEQEKIKGKGFNRPYCKGTNMCCVRLPNGQEWCDFGYCNNGRCTWA</sequence>
<organism evidence="1 2">
    <name type="scientific">Aquimarina aggregata</name>
    <dbReference type="NCBI Taxonomy" id="1642818"/>
    <lineage>
        <taxon>Bacteria</taxon>
        <taxon>Pseudomonadati</taxon>
        <taxon>Bacteroidota</taxon>
        <taxon>Flavobacteriia</taxon>
        <taxon>Flavobacteriales</taxon>
        <taxon>Flavobacteriaceae</taxon>
        <taxon>Aquimarina</taxon>
    </lineage>
</organism>
<protein>
    <submittedName>
        <fullName evidence="1">Uncharacterized protein</fullName>
    </submittedName>
</protein>
<reference evidence="1 2" key="1">
    <citation type="submission" date="2016-01" db="EMBL/GenBank/DDBJ databases">
        <title>The draft genome sequence of Aquimarina sp. RZW4-3-2.</title>
        <authorList>
            <person name="Wang Y."/>
        </authorList>
    </citation>
    <scope>NUCLEOTIDE SEQUENCE [LARGE SCALE GENOMIC DNA]</scope>
    <source>
        <strain evidence="1 2">RZW4-3-2</strain>
    </source>
</reference>
<name>A0A163B806_9FLAO</name>